<reference evidence="2" key="1">
    <citation type="submission" date="2021-08" db="EMBL/GenBank/DDBJ databases">
        <authorList>
            <person name="Misof B."/>
            <person name="Oliver O."/>
            <person name="Podsiadlowski L."/>
            <person name="Donath A."/>
            <person name="Peters R."/>
            <person name="Mayer C."/>
            <person name="Rust J."/>
            <person name="Gunkel S."/>
            <person name="Lesny P."/>
            <person name="Martin S."/>
            <person name="Oeyen J.P."/>
            <person name="Petersen M."/>
            <person name="Panagiotis P."/>
            <person name="Wilbrandt J."/>
            <person name="Tanja T."/>
        </authorList>
    </citation>
    <scope>NUCLEOTIDE SEQUENCE</scope>
    <source>
        <strain evidence="2">GBR_01_08_01A</strain>
        <tissue evidence="2">Thorax + abdomen</tissue>
    </source>
</reference>
<name>A0AAD9RML2_9HYME</name>
<feature type="compositionally biased region" description="Acidic residues" evidence="1">
    <location>
        <begin position="1"/>
        <end position="14"/>
    </location>
</feature>
<comment type="caution">
    <text evidence="2">The sequence shown here is derived from an EMBL/GenBank/DDBJ whole genome shotgun (WGS) entry which is preliminary data.</text>
</comment>
<dbReference type="EMBL" id="JAIFRP010000031">
    <property type="protein sequence ID" value="KAK2582492.1"/>
    <property type="molecule type" value="Genomic_DNA"/>
</dbReference>
<reference evidence="2" key="2">
    <citation type="journal article" date="2023" name="Commun. Biol.">
        <title>Intrasexual cuticular hydrocarbon dimorphism in a wasp sheds light on hydrocarbon biosynthesis genes in Hymenoptera.</title>
        <authorList>
            <person name="Moris V.C."/>
            <person name="Podsiadlowski L."/>
            <person name="Martin S."/>
            <person name="Oeyen J.P."/>
            <person name="Donath A."/>
            <person name="Petersen M."/>
            <person name="Wilbrandt J."/>
            <person name="Misof B."/>
            <person name="Liedtke D."/>
            <person name="Thamm M."/>
            <person name="Scheiner R."/>
            <person name="Schmitt T."/>
            <person name="Niehuis O."/>
        </authorList>
    </citation>
    <scope>NUCLEOTIDE SEQUENCE</scope>
    <source>
        <strain evidence="2">GBR_01_08_01A</strain>
    </source>
</reference>
<feature type="compositionally biased region" description="Basic and acidic residues" evidence="1">
    <location>
        <begin position="54"/>
        <end position="75"/>
    </location>
</feature>
<gene>
    <name evidence="2" type="ORF">KPH14_004794</name>
</gene>
<protein>
    <submittedName>
        <fullName evidence="2">Uncharacterized protein</fullName>
    </submittedName>
</protein>
<evidence type="ECO:0000313" key="2">
    <source>
        <dbReference type="EMBL" id="KAK2582492.1"/>
    </source>
</evidence>
<feature type="region of interest" description="Disordered" evidence="1">
    <location>
        <begin position="1"/>
        <end position="90"/>
    </location>
</feature>
<dbReference type="AlphaFoldDB" id="A0AAD9RML2"/>
<evidence type="ECO:0000256" key="1">
    <source>
        <dbReference type="SAM" id="MobiDB-lite"/>
    </source>
</evidence>
<organism evidence="2 3">
    <name type="scientific">Odynerus spinipes</name>
    <dbReference type="NCBI Taxonomy" id="1348599"/>
    <lineage>
        <taxon>Eukaryota</taxon>
        <taxon>Metazoa</taxon>
        <taxon>Ecdysozoa</taxon>
        <taxon>Arthropoda</taxon>
        <taxon>Hexapoda</taxon>
        <taxon>Insecta</taxon>
        <taxon>Pterygota</taxon>
        <taxon>Neoptera</taxon>
        <taxon>Endopterygota</taxon>
        <taxon>Hymenoptera</taxon>
        <taxon>Apocrita</taxon>
        <taxon>Aculeata</taxon>
        <taxon>Vespoidea</taxon>
        <taxon>Vespidae</taxon>
        <taxon>Eumeninae</taxon>
        <taxon>Odynerus</taxon>
    </lineage>
</organism>
<sequence length="90" mass="10136">MHETEVEVYVDEEITSPSEKLSVVRELPESSDMPRRDEDYDLEQVTPPINSISEKVDSSSKPSDHSNDHSNDKQVGRTYSASPTFSDFSS</sequence>
<dbReference type="Proteomes" id="UP001258017">
    <property type="component" value="Unassembled WGS sequence"/>
</dbReference>
<feature type="compositionally biased region" description="Polar residues" evidence="1">
    <location>
        <begin position="77"/>
        <end position="90"/>
    </location>
</feature>
<proteinExistence type="predicted"/>
<feature type="compositionally biased region" description="Basic and acidic residues" evidence="1">
    <location>
        <begin position="22"/>
        <end position="38"/>
    </location>
</feature>
<evidence type="ECO:0000313" key="3">
    <source>
        <dbReference type="Proteomes" id="UP001258017"/>
    </source>
</evidence>
<accession>A0AAD9RML2</accession>
<keyword evidence="3" id="KW-1185">Reference proteome</keyword>